<evidence type="ECO:0000313" key="3">
    <source>
        <dbReference type="EMBL" id="KAK7530184.1"/>
    </source>
</evidence>
<protein>
    <submittedName>
        <fullName evidence="3">Uncharacterized protein</fullName>
    </submittedName>
</protein>
<evidence type="ECO:0000313" key="4">
    <source>
        <dbReference type="Proteomes" id="UP001360953"/>
    </source>
</evidence>
<feature type="chain" id="PRO_5045122243" evidence="2">
    <location>
        <begin position="25"/>
        <end position="151"/>
    </location>
</feature>
<keyword evidence="4" id="KW-1185">Reference proteome</keyword>
<feature type="signal peptide" evidence="2">
    <location>
        <begin position="1"/>
        <end position="24"/>
    </location>
</feature>
<keyword evidence="2" id="KW-0732">Signal</keyword>
<feature type="region of interest" description="Disordered" evidence="1">
    <location>
        <begin position="110"/>
        <end position="151"/>
    </location>
</feature>
<dbReference type="RefSeq" id="XP_066650423.1">
    <property type="nucleotide sequence ID" value="XM_066794065.1"/>
</dbReference>
<organism evidence="3 4">
    <name type="scientific">Phyllosticta citribraziliensis</name>
    <dbReference type="NCBI Taxonomy" id="989973"/>
    <lineage>
        <taxon>Eukaryota</taxon>
        <taxon>Fungi</taxon>
        <taxon>Dikarya</taxon>
        <taxon>Ascomycota</taxon>
        <taxon>Pezizomycotina</taxon>
        <taxon>Dothideomycetes</taxon>
        <taxon>Dothideomycetes incertae sedis</taxon>
        <taxon>Botryosphaeriales</taxon>
        <taxon>Phyllostictaceae</taxon>
        <taxon>Phyllosticta</taxon>
    </lineage>
</organism>
<dbReference type="GeneID" id="92026971"/>
<comment type="caution">
    <text evidence="3">The sequence shown here is derived from an EMBL/GenBank/DDBJ whole genome shotgun (WGS) entry which is preliminary data.</text>
</comment>
<accession>A0ABR1L4L2</accession>
<dbReference type="Proteomes" id="UP001360953">
    <property type="component" value="Unassembled WGS sequence"/>
</dbReference>
<dbReference type="EMBL" id="JBBPEH010000014">
    <property type="protein sequence ID" value="KAK7530184.1"/>
    <property type="molecule type" value="Genomic_DNA"/>
</dbReference>
<evidence type="ECO:0000256" key="2">
    <source>
        <dbReference type="SAM" id="SignalP"/>
    </source>
</evidence>
<evidence type="ECO:0000256" key="1">
    <source>
        <dbReference type="SAM" id="MobiDB-lite"/>
    </source>
</evidence>
<proteinExistence type="predicted"/>
<name>A0ABR1L4L2_9PEZI</name>
<reference evidence="3 4" key="1">
    <citation type="submission" date="2024-04" db="EMBL/GenBank/DDBJ databases">
        <title>Phyllosticta paracitricarpa is synonymous to the EU quarantine fungus P. citricarpa based on phylogenomic analyses.</title>
        <authorList>
            <consortium name="Lawrence Berkeley National Laboratory"/>
            <person name="Van ingen-buijs V.A."/>
            <person name="Van westerhoven A.C."/>
            <person name="Haridas S."/>
            <person name="Skiadas P."/>
            <person name="Martin F."/>
            <person name="Groenewald J.Z."/>
            <person name="Crous P.W."/>
            <person name="Seidl M.F."/>
        </authorList>
    </citation>
    <scope>NUCLEOTIDE SEQUENCE [LARGE SCALE GENOMIC DNA]</scope>
    <source>
        <strain evidence="3 4">CPC 17464</strain>
    </source>
</reference>
<gene>
    <name evidence="3" type="ORF">J3D65DRAFT_148842</name>
</gene>
<sequence length="151" mass="15970">MVGWIDCWMRVAIGGLIGWSSTSADVWPVCRPRDRMEHREGREGGRKEGFASLERADGVGGFAVNESIGQSINQSIEGEVGMTAKTQESGAAAALPSVVTMAACVDSNTHHSTCHLANRKDDTESSDSGPGPEPGSGVRLLGRGRDGEEEK</sequence>